<gene>
    <name evidence="3" type="ORF">ACJDT4_17280</name>
</gene>
<evidence type="ECO:0000313" key="3">
    <source>
        <dbReference type="EMBL" id="MFL0252168.1"/>
    </source>
</evidence>
<dbReference type="PANTHER" id="PTHR10948:SF23">
    <property type="entry name" value="TRANSPOSASE INSI FOR INSERTION SEQUENCE ELEMENT IS30A-RELATED"/>
    <property type="match status" value="1"/>
</dbReference>
<evidence type="ECO:0000259" key="2">
    <source>
        <dbReference type="PROSITE" id="PS50994"/>
    </source>
</evidence>
<dbReference type="EMBL" id="JBJIAA010000015">
    <property type="protein sequence ID" value="MFL0252168.1"/>
    <property type="molecule type" value="Genomic_DNA"/>
</dbReference>
<dbReference type="NCBIfam" id="NF033563">
    <property type="entry name" value="transpos_IS30"/>
    <property type="match status" value="1"/>
</dbReference>
<keyword evidence="4" id="KW-1185">Reference proteome</keyword>
<dbReference type="InterPro" id="IPR051917">
    <property type="entry name" value="Transposase-Integrase"/>
</dbReference>
<proteinExistence type="predicted"/>
<accession>A0ABW8TI05</accession>
<dbReference type="Gene3D" id="3.30.420.10">
    <property type="entry name" value="Ribonuclease H-like superfamily/Ribonuclease H"/>
    <property type="match status" value="1"/>
</dbReference>
<sequence length="379" mass="44007">MSKFFTYEERLELQKYLKDSLSFKEISRRLEKNPTTISREVRKYSSEIATGYPGFPFNACKSRINCRNKKVCDKQCTRKSAIYCKLCTSCNSNCLEFIEEVCTARLNKIISPLVQNGQSVNQIYINHQDELMCSEKTIYNYIDACLFDVRNIDLPRRIKFRERYKKPEFKVDKGCRIGRNYEAFCTFIEKNPDTAVVQMDSVIGIKGGKCLSTIHFVDCSLMLAFLRDANTSKSVIDVFNQLDKLLAKDTFSRFFPVILTDNGSEFSNPKAIEYRESPPFWRTNVFYCDAGSPYQKGAIEVNHELIRRVLPKGTSFNELTQEDINLMMNHINSYKRKKLNNRSPYETFSFYHGEEVLHKRGCEPVATSDIMLKPTLLKK</sequence>
<dbReference type="RefSeq" id="WP_406788817.1">
    <property type="nucleotide sequence ID" value="NZ_JBJIAA010000015.1"/>
</dbReference>
<reference evidence="3 4" key="1">
    <citation type="submission" date="2024-11" db="EMBL/GenBank/DDBJ databases">
        <authorList>
            <person name="Heng Y.C."/>
            <person name="Lim A.C.H."/>
            <person name="Lee J.K.Y."/>
            <person name="Kittelmann S."/>
        </authorList>
    </citation>
    <scope>NUCLEOTIDE SEQUENCE [LARGE SCALE GENOMIC DNA]</scope>
    <source>
        <strain evidence="3 4">WILCCON 0114</strain>
    </source>
</reference>
<protein>
    <submittedName>
        <fullName evidence="3">IS30 family transposase</fullName>
    </submittedName>
</protein>
<organism evidence="3 4">
    <name type="scientific">Clostridium neuense</name>
    <dbReference type="NCBI Taxonomy" id="1728934"/>
    <lineage>
        <taxon>Bacteria</taxon>
        <taxon>Bacillati</taxon>
        <taxon>Bacillota</taxon>
        <taxon>Clostridia</taxon>
        <taxon>Eubacteriales</taxon>
        <taxon>Clostridiaceae</taxon>
        <taxon>Clostridium</taxon>
    </lineage>
</organism>
<dbReference type="SUPFAM" id="SSF53098">
    <property type="entry name" value="Ribonuclease H-like"/>
    <property type="match status" value="1"/>
</dbReference>
<dbReference type="PROSITE" id="PS50994">
    <property type="entry name" value="INTEGRASE"/>
    <property type="match status" value="1"/>
</dbReference>
<dbReference type="InterPro" id="IPR001584">
    <property type="entry name" value="Integrase_cat-core"/>
</dbReference>
<dbReference type="InterPro" id="IPR053392">
    <property type="entry name" value="Transposase_IS30-like"/>
</dbReference>
<dbReference type="Proteomes" id="UP001623592">
    <property type="component" value="Unassembled WGS sequence"/>
</dbReference>
<keyword evidence="1" id="KW-0233">DNA recombination</keyword>
<dbReference type="InterPro" id="IPR036397">
    <property type="entry name" value="RNaseH_sf"/>
</dbReference>
<evidence type="ECO:0000256" key="1">
    <source>
        <dbReference type="ARBA" id="ARBA00023172"/>
    </source>
</evidence>
<dbReference type="Pfam" id="PF13936">
    <property type="entry name" value="HTH_38"/>
    <property type="match status" value="1"/>
</dbReference>
<dbReference type="InterPro" id="IPR012337">
    <property type="entry name" value="RNaseH-like_sf"/>
</dbReference>
<feature type="domain" description="Integrase catalytic" evidence="2">
    <location>
        <begin position="188"/>
        <end position="352"/>
    </location>
</feature>
<dbReference type="PANTHER" id="PTHR10948">
    <property type="entry name" value="TRANSPOSASE"/>
    <property type="match status" value="1"/>
</dbReference>
<evidence type="ECO:0000313" key="4">
    <source>
        <dbReference type="Proteomes" id="UP001623592"/>
    </source>
</evidence>
<comment type="caution">
    <text evidence="3">The sequence shown here is derived from an EMBL/GenBank/DDBJ whole genome shotgun (WGS) entry which is preliminary data.</text>
</comment>
<name>A0ABW8TI05_9CLOT</name>
<dbReference type="InterPro" id="IPR025246">
    <property type="entry name" value="IS30-like_HTH"/>
</dbReference>